<dbReference type="HOGENOM" id="CLU_2212951_0_0_1"/>
<reference evidence="3" key="1">
    <citation type="submission" date="2013-02" db="EMBL/GenBank/DDBJ databases">
        <authorList>
            <person name="Hughes D."/>
        </authorList>
    </citation>
    <scope>NUCLEOTIDE SEQUENCE</scope>
    <source>
        <strain>Durham</strain>
        <strain evidence="3">NC isolate 2 -- Noor lab</strain>
    </source>
</reference>
<dbReference type="EMBL" id="CAQQ02174844">
    <property type="status" value="NOT_ANNOTATED_CDS"/>
    <property type="molecule type" value="Genomic_DNA"/>
</dbReference>
<dbReference type="AlphaFoldDB" id="T1H586"/>
<name>T1H586_MEGSC</name>
<dbReference type="EMBL" id="CAQQ02174843">
    <property type="status" value="NOT_ANNOTATED_CDS"/>
    <property type="molecule type" value="Genomic_DNA"/>
</dbReference>
<sequence>MNLGGVLWNPKIEECISRALMSTRTGSILGKLLSYITATCFEATDARTPDHPKAPLGNNYRPTQPLLHRPVRTNIDFKPSKQNGGKVCATMYRDFHYKEKEEDFDLL</sequence>
<dbReference type="EnsemblMetazoa" id="MESCA011461-RA">
    <property type="protein sequence ID" value="MESCA011461-PA"/>
    <property type="gene ID" value="MESCA011461"/>
</dbReference>
<dbReference type="STRING" id="36166.T1H586"/>
<evidence type="ECO:0000313" key="3">
    <source>
        <dbReference type="Proteomes" id="UP000015102"/>
    </source>
</evidence>
<keyword evidence="3" id="KW-1185">Reference proteome</keyword>
<dbReference type="Proteomes" id="UP000015102">
    <property type="component" value="Unassembled WGS sequence"/>
</dbReference>
<proteinExistence type="predicted"/>
<organism evidence="2 3">
    <name type="scientific">Megaselia scalaris</name>
    <name type="common">Humpbacked fly</name>
    <name type="synonym">Phora scalaris</name>
    <dbReference type="NCBI Taxonomy" id="36166"/>
    <lineage>
        <taxon>Eukaryota</taxon>
        <taxon>Metazoa</taxon>
        <taxon>Ecdysozoa</taxon>
        <taxon>Arthropoda</taxon>
        <taxon>Hexapoda</taxon>
        <taxon>Insecta</taxon>
        <taxon>Pterygota</taxon>
        <taxon>Neoptera</taxon>
        <taxon>Endopterygota</taxon>
        <taxon>Diptera</taxon>
        <taxon>Brachycera</taxon>
        <taxon>Muscomorpha</taxon>
        <taxon>Platypezoidea</taxon>
        <taxon>Phoridae</taxon>
        <taxon>Megaseliini</taxon>
        <taxon>Megaselia</taxon>
    </lineage>
</organism>
<accession>T1H586</accession>
<evidence type="ECO:0000256" key="1">
    <source>
        <dbReference type="SAM" id="MobiDB-lite"/>
    </source>
</evidence>
<reference evidence="2" key="2">
    <citation type="submission" date="2015-06" db="UniProtKB">
        <authorList>
            <consortium name="EnsemblMetazoa"/>
        </authorList>
    </citation>
    <scope>IDENTIFICATION</scope>
</reference>
<evidence type="ECO:0000313" key="2">
    <source>
        <dbReference type="EnsemblMetazoa" id="MESCA011461-PA"/>
    </source>
</evidence>
<feature type="region of interest" description="Disordered" evidence="1">
    <location>
        <begin position="47"/>
        <end position="68"/>
    </location>
</feature>
<protein>
    <submittedName>
        <fullName evidence="2">Uncharacterized protein</fullName>
    </submittedName>
</protein>